<dbReference type="AlphaFoldDB" id="A0AAV6I1L9"/>
<sequence length="83" mass="8578">MPLSAQNKEENAGAQTGSKLLPEHPNLGATATAVGKPQEAPPTQPTTPAAFTPTTQQTLTTLFCSPPPKPPDLGETQTSTARI</sequence>
<comment type="caution">
    <text evidence="2">The sequence shown here is derived from an EMBL/GenBank/DDBJ whole genome shotgun (WGS) entry which is preliminary data.</text>
</comment>
<protein>
    <submittedName>
        <fullName evidence="2">Uncharacterized protein</fullName>
    </submittedName>
</protein>
<keyword evidence="3" id="KW-1185">Reference proteome</keyword>
<feature type="compositionally biased region" description="Low complexity" evidence="1">
    <location>
        <begin position="46"/>
        <end position="63"/>
    </location>
</feature>
<proteinExistence type="predicted"/>
<organism evidence="2 3">
    <name type="scientific">Rhododendron griersonianum</name>
    <dbReference type="NCBI Taxonomy" id="479676"/>
    <lineage>
        <taxon>Eukaryota</taxon>
        <taxon>Viridiplantae</taxon>
        <taxon>Streptophyta</taxon>
        <taxon>Embryophyta</taxon>
        <taxon>Tracheophyta</taxon>
        <taxon>Spermatophyta</taxon>
        <taxon>Magnoliopsida</taxon>
        <taxon>eudicotyledons</taxon>
        <taxon>Gunneridae</taxon>
        <taxon>Pentapetalae</taxon>
        <taxon>asterids</taxon>
        <taxon>Ericales</taxon>
        <taxon>Ericaceae</taxon>
        <taxon>Ericoideae</taxon>
        <taxon>Rhodoreae</taxon>
        <taxon>Rhododendron</taxon>
    </lineage>
</organism>
<evidence type="ECO:0000313" key="3">
    <source>
        <dbReference type="Proteomes" id="UP000823749"/>
    </source>
</evidence>
<accession>A0AAV6I1L9</accession>
<dbReference type="EMBL" id="JACTNZ010000012">
    <property type="protein sequence ID" value="KAG5521214.1"/>
    <property type="molecule type" value="Genomic_DNA"/>
</dbReference>
<dbReference type="Proteomes" id="UP000823749">
    <property type="component" value="Chromosome 12"/>
</dbReference>
<name>A0AAV6I1L9_9ERIC</name>
<feature type="region of interest" description="Disordered" evidence="1">
    <location>
        <begin position="1"/>
        <end position="83"/>
    </location>
</feature>
<gene>
    <name evidence="2" type="ORF">RHGRI_033687</name>
</gene>
<evidence type="ECO:0000256" key="1">
    <source>
        <dbReference type="SAM" id="MobiDB-lite"/>
    </source>
</evidence>
<evidence type="ECO:0000313" key="2">
    <source>
        <dbReference type="EMBL" id="KAG5521214.1"/>
    </source>
</evidence>
<reference evidence="2" key="1">
    <citation type="submission" date="2020-08" db="EMBL/GenBank/DDBJ databases">
        <title>Plant Genome Project.</title>
        <authorList>
            <person name="Zhang R.-G."/>
        </authorList>
    </citation>
    <scope>NUCLEOTIDE SEQUENCE</scope>
    <source>
        <strain evidence="2">WSP0</strain>
        <tissue evidence="2">Leaf</tissue>
    </source>
</reference>